<accession>A0A5J4RSZ7</accession>
<proteinExistence type="predicted"/>
<comment type="caution">
    <text evidence="2">The sequence shown here is derived from an EMBL/GenBank/DDBJ whole genome shotgun (WGS) entry which is preliminary data.</text>
</comment>
<evidence type="ECO:0000256" key="1">
    <source>
        <dbReference type="SAM" id="MobiDB-lite"/>
    </source>
</evidence>
<protein>
    <submittedName>
        <fullName evidence="2">Uncharacterized protein</fullName>
    </submittedName>
</protein>
<feature type="region of interest" description="Disordered" evidence="1">
    <location>
        <begin position="1"/>
        <end position="80"/>
    </location>
</feature>
<feature type="compositionally biased region" description="Basic residues" evidence="1">
    <location>
        <begin position="52"/>
        <end position="64"/>
    </location>
</feature>
<gene>
    <name evidence="2" type="ORF">EZS28_052905</name>
</gene>
<feature type="non-terminal residue" evidence="2">
    <location>
        <position position="80"/>
    </location>
</feature>
<sequence>MHLQARGEGGIGQKKVQKHIEDEEEKYLNYTEQQGEEEQEDSYSQSEARERKTVKKKPTKKKLQPLHDAGALLGEGGGGG</sequence>
<reference evidence="2 3" key="1">
    <citation type="submission" date="2019-03" db="EMBL/GenBank/DDBJ databases">
        <title>Single cell metagenomics reveals metabolic interactions within the superorganism composed of flagellate Streblomastix strix and complex community of Bacteroidetes bacteria on its surface.</title>
        <authorList>
            <person name="Treitli S.C."/>
            <person name="Kolisko M."/>
            <person name="Husnik F."/>
            <person name="Keeling P."/>
            <person name="Hampl V."/>
        </authorList>
    </citation>
    <scope>NUCLEOTIDE SEQUENCE [LARGE SCALE GENOMIC DNA]</scope>
    <source>
        <strain evidence="2">ST1C</strain>
    </source>
</reference>
<evidence type="ECO:0000313" key="2">
    <source>
        <dbReference type="EMBL" id="KAA6336091.1"/>
    </source>
</evidence>
<organism evidence="2 3">
    <name type="scientific">Streblomastix strix</name>
    <dbReference type="NCBI Taxonomy" id="222440"/>
    <lineage>
        <taxon>Eukaryota</taxon>
        <taxon>Metamonada</taxon>
        <taxon>Preaxostyla</taxon>
        <taxon>Oxymonadida</taxon>
        <taxon>Streblomastigidae</taxon>
        <taxon>Streblomastix</taxon>
    </lineage>
</organism>
<name>A0A5J4RSZ7_9EUKA</name>
<dbReference type="Proteomes" id="UP000324800">
    <property type="component" value="Unassembled WGS sequence"/>
</dbReference>
<dbReference type="AlphaFoldDB" id="A0A5J4RSZ7"/>
<evidence type="ECO:0000313" key="3">
    <source>
        <dbReference type="Proteomes" id="UP000324800"/>
    </source>
</evidence>
<dbReference type="EMBL" id="SNRW01041667">
    <property type="protein sequence ID" value="KAA6336091.1"/>
    <property type="molecule type" value="Genomic_DNA"/>
</dbReference>